<dbReference type="Gene3D" id="2.120.10.30">
    <property type="entry name" value="TolB, C-terminal domain"/>
    <property type="match status" value="2"/>
</dbReference>
<protein>
    <recommendedName>
        <fullName evidence="7">DUF5050 domain-containing protein</fullName>
    </recommendedName>
</protein>
<proteinExistence type="predicted"/>
<dbReference type="STRING" id="36844.SAMN04488501_11075"/>
<dbReference type="InterPro" id="IPR032485">
    <property type="entry name" value="LRP1-like_beta_prop"/>
</dbReference>
<evidence type="ECO:0000313" key="5">
    <source>
        <dbReference type="EMBL" id="KOA18654.1"/>
    </source>
</evidence>
<dbReference type="PANTHER" id="PTHR32256">
    <property type="match status" value="1"/>
</dbReference>
<sequence>MEKLFKSLSVCFILTLFFSNTTFAISESGSKSFDKRINIDPTKQWLIKLSLELDSNSIKDNISVLDKNHNKVDVTTAIDKDGKSIIVQAPQGGYKYGETYSLEVKSSANGIKSNSGKVLNQDAVMQFTIKDDPNTKVVDEIRGNTSGNLNNSGKMIQVGDWIYFNGVIYNKDIQGFYKMKLDGSSKTLLNDDDPYDINIVGDWIYYYDFKDDVFYKMKTDGSNKSKFIEDNGSNLNIVDGWAYYISFNKDTYEHVCRVKLDGSSKTSVSQKRAYYYDVYNGWVYFSYVYDNSLYKVKSDRTGLYKIADNANEVMVSKGWIYYTSMSDTDNTSLYKIDTDGNNKTKLSDNNVYNINIIGDYIYYIRFSNENNDRILSRIKVDGSEEKAIDNSGIYFFYSSGQWIYCQSYEKKNFKLKLDGTEKQSLYMPQEDVRGNTGGNKINYGRMAKSGDWIYYGAPNSDEFYKMKTDGSSKTLLNKDNPASINVLGDWIYYNNQNDLGLYKMKIDGTSNTKIMDEEVMDVLVVNDWIYYLSLSYDGQEYLCKVKLDGTSRTVLNVGRTFDYDVSEGWVYYNVYDDSTGLYKVKTDGTGKTTLLDELQPTKLEVSNGYIYYYDRSDQDRLYKILINGNEKLKLTNNNVSKPNVIGDYVYYINYALDSSQRVLYRVNIDGTGDKALDNTEINTIISAGEWIYCYGYNGIMFKIKPDGTGKQYIE</sequence>
<dbReference type="Pfam" id="PF13205">
    <property type="entry name" value="Big_5"/>
    <property type="match status" value="1"/>
</dbReference>
<feature type="domain" description="Prolow-density lipoprotein receptor-related protein 1-like beta-propeller" evidence="4">
    <location>
        <begin position="435"/>
        <end position="696"/>
    </location>
</feature>
<reference evidence="6" key="1">
    <citation type="submission" date="2015-08" db="EMBL/GenBank/DDBJ databases">
        <title>Genome sequence of the strict anaerobe Clostridium homopropionicum LuHBu1 (DSM 5847T).</title>
        <authorList>
            <person name="Poehlein A."/>
            <person name="Beck M."/>
            <person name="Schiel-Bengelsdorf B."/>
            <person name="Bengelsdorf F.R."/>
            <person name="Daniel R."/>
            <person name="Duerre P."/>
        </authorList>
    </citation>
    <scope>NUCLEOTIDE SEQUENCE [LARGE SCALE GENOMIC DNA]</scope>
    <source>
        <strain evidence="6">DSM 5847</strain>
    </source>
</reference>
<feature type="domain" description="SbsA Ig-like" evidence="3">
    <location>
        <begin position="37"/>
        <end position="128"/>
    </location>
</feature>
<comment type="caution">
    <text evidence="5">The sequence shown here is derived from an EMBL/GenBank/DDBJ whole genome shotgun (WGS) entry which is preliminary data.</text>
</comment>
<dbReference type="SUPFAM" id="SSF63825">
    <property type="entry name" value="YWTD domain"/>
    <property type="match status" value="1"/>
</dbReference>
<evidence type="ECO:0000259" key="3">
    <source>
        <dbReference type="Pfam" id="PF13205"/>
    </source>
</evidence>
<feature type="signal peptide" evidence="2">
    <location>
        <begin position="1"/>
        <end position="24"/>
    </location>
</feature>
<dbReference type="Pfam" id="PF16472">
    <property type="entry name" value="DUF5050"/>
    <property type="match status" value="2"/>
</dbReference>
<evidence type="ECO:0000259" key="4">
    <source>
        <dbReference type="Pfam" id="PF16472"/>
    </source>
</evidence>
<dbReference type="SUPFAM" id="SSF82171">
    <property type="entry name" value="DPP6 N-terminal domain-like"/>
    <property type="match status" value="1"/>
</dbReference>
<feature type="chain" id="PRO_5039537083" description="DUF5050 domain-containing protein" evidence="2">
    <location>
        <begin position="25"/>
        <end position="714"/>
    </location>
</feature>
<keyword evidence="1 2" id="KW-0732">Signal</keyword>
<dbReference type="InterPro" id="IPR011042">
    <property type="entry name" value="6-blade_b-propeller_TolB-like"/>
</dbReference>
<dbReference type="RefSeq" id="WP_052222404.1">
    <property type="nucleotide sequence ID" value="NZ_LHUR01000036.1"/>
</dbReference>
<dbReference type="PATRIC" id="fig|1121318.3.peg.2949"/>
<evidence type="ECO:0000313" key="6">
    <source>
        <dbReference type="Proteomes" id="UP000037043"/>
    </source>
</evidence>
<dbReference type="Proteomes" id="UP000037043">
    <property type="component" value="Unassembled WGS sequence"/>
</dbReference>
<dbReference type="AlphaFoldDB" id="A0A0L6Z6R5"/>
<name>A0A0L6Z6R5_9CLOT</name>
<accession>A0A0L6Z6R5</accession>
<evidence type="ECO:0008006" key="7">
    <source>
        <dbReference type="Google" id="ProtNLM"/>
    </source>
</evidence>
<dbReference type="PANTHER" id="PTHR32256:SF17">
    <property type="entry name" value="EGF-LIKE DOMAIN-CONTAINING PROTEIN"/>
    <property type="match status" value="1"/>
</dbReference>
<keyword evidence="6" id="KW-1185">Reference proteome</keyword>
<dbReference type="InterPro" id="IPR032812">
    <property type="entry name" value="SbsA_Ig"/>
</dbReference>
<dbReference type="EMBL" id="LHUR01000036">
    <property type="protein sequence ID" value="KOA18654.1"/>
    <property type="molecule type" value="Genomic_DNA"/>
</dbReference>
<gene>
    <name evidence="5" type="ORF">CLHOM_29380</name>
</gene>
<evidence type="ECO:0000256" key="2">
    <source>
        <dbReference type="SAM" id="SignalP"/>
    </source>
</evidence>
<evidence type="ECO:0000256" key="1">
    <source>
        <dbReference type="ARBA" id="ARBA00022729"/>
    </source>
</evidence>
<dbReference type="InterPro" id="IPR053369">
    <property type="entry name" value="SrfA-induced_signal"/>
</dbReference>
<feature type="domain" description="Prolow-density lipoprotein receptor-related protein 1-like beta-propeller" evidence="4">
    <location>
        <begin position="211"/>
        <end position="426"/>
    </location>
</feature>
<organism evidence="5 6">
    <name type="scientific">Clostridium homopropionicum DSM 5847</name>
    <dbReference type="NCBI Taxonomy" id="1121318"/>
    <lineage>
        <taxon>Bacteria</taxon>
        <taxon>Bacillati</taxon>
        <taxon>Bacillota</taxon>
        <taxon>Clostridia</taxon>
        <taxon>Eubacteriales</taxon>
        <taxon>Clostridiaceae</taxon>
        <taxon>Clostridium</taxon>
    </lineage>
</organism>